<dbReference type="AlphaFoldDB" id="A0A8J7DLQ1"/>
<evidence type="ECO:0000256" key="1">
    <source>
        <dbReference type="ARBA" id="ARBA00006767"/>
    </source>
</evidence>
<sequence>MTSESTRSQSANTPFSMEDFAKALEKHDYEFTKGQVVRGTVFEYTSDGVYVDIGGKSAGFVPLKEIALRHLEDSELAEILPLQTEQEFLIIREQDADGQILLSYRQLLLKAAWEEMAEVQANGESVQMYVTGSNKGGVMGEVKGLRAFIPRSHLVEKENLDALQGQSLTTTCLEVDEQRNKLVLSQRNAMRATAMQALQTNSVVEGKVVSIKPYGVFVDLGSVTGLLHIKQISSSRIGSLEDWFSLGQSIKVAIAEIDEFKNRISLSTKAFESHPGELLEKWDEVMANAEERFEAAQEERRKEKEATPQPPASGEEE</sequence>
<dbReference type="InterPro" id="IPR012340">
    <property type="entry name" value="NA-bd_OB-fold"/>
</dbReference>
<comment type="similarity">
    <text evidence="1">Belongs to the bacterial ribosomal protein bS1 family.</text>
</comment>
<dbReference type="EMBL" id="JADEWZ010000007">
    <property type="protein sequence ID" value="MBE9115493.1"/>
    <property type="molecule type" value="Genomic_DNA"/>
</dbReference>
<evidence type="ECO:0000313" key="6">
    <source>
        <dbReference type="EMBL" id="MBE9115493.1"/>
    </source>
</evidence>
<keyword evidence="2" id="KW-0689">Ribosomal protein</keyword>
<feature type="domain" description="S1 motif" evidence="5">
    <location>
        <begin position="34"/>
        <end position="105"/>
    </location>
</feature>
<evidence type="ECO:0000256" key="3">
    <source>
        <dbReference type="ARBA" id="ARBA00023274"/>
    </source>
</evidence>
<gene>
    <name evidence="6" type="ORF">IQ249_06225</name>
</gene>
<feature type="region of interest" description="Disordered" evidence="4">
    <location>
        <begin position="290"/>
        <end position="317"/>
    </location>
</feature>
<dbReference type="GO" id="GO:0006412">
    <property type="term" value="P:translation"/>
    <property type="evidence" value="ECO:0007669"/>
    <property type="project" value="TreeGrafter"/>
</dbReference>
<dbReference type="GO" id="GO:0003729">
    <property type="term" value="F:mRNA binding"/>
    <property type="evidence" value="ECO:0007669"/>
    <property type="project" value="TreeGrafter"/>
</dbReference>
<feature type="domain" description="S1 motif" evidence="5">
    <location>
        <begin position="123"/>
        <end position="187"/>
    </location>
</feature>
<evidence type="ECO:0000313" key="7">
    <source>
        <dbReference type="Proteomes" id="UP000654482"/>
    </source>
</evidence>
<dbReference type="GO" id="GO:1990904">
    <property type="term" value="C:ribonucleoprotein complex"/>
    <property type="evidence" value="ECO:0007669"/>
    <property type="project" value="UniProtKB-KW"/>
</dbReference>
<evidence type="ECO:0000256" key="2">
    <source>
        <dbReference type="ARBA" id="ARBA00022980"/>
    </source>
</evidence>
<evidence type="ECO:0000256" key="4">
    <source>
        <dbReference type="SAM" id="MobiDB-lite"/>
    </source>
</evidence>
<dbReference type="Gene3D" id="2.40.50.140">
    <property type="entry name" value="Nucleic acid-binding proteins"/>
    <property type="match status" value="3"/>
</dbReference>
<dbReference type="GO" id="GO:0005840">
    <property type="term" value="C:ribosome"/>
    <property type="evidence" value="ECO:0007669"/>
    <property type="project" value="UniProtKB-KW"/>
</dbReference>
<protein>
    <submittedName>
        <fullName evidence="6">S1 RNA-binding domain-containing protein</fullName>
    </submittedName>
</protein>
<dbReference type="PANTHER" id="PTHR10724:SF7">
    <property type="entry name" value="SMALL RIBOSOMAL SUBUNIT PROTEIN BS1C"/>
    <property type="match status" value="1"/>
</dbReference>
<reference evidence="6" key="1">
    <citation type="submission" date="2020-10" db="EMBL/GenBank/DDBJ databases">
        <authorList>
            <person name="Castelo-Branco R."/>
            <person name="Eusebio N."/>
            <person name="Adriana R."/>
            <person name="Vieira A."/>
            <person name="Brugerolle De Fraissinette N."/>
            <person name="Rezende De Castro R."/>
            <person name="Schneider M.P."/>
            <person name="Vasconcelos V."/>
            <person name="Leao P.N."/>
        </authorList>
    </citation>
    <scope>NUCLEOTIDE SEQUENCE</scope>
    <source>
        <strain evidence="6">LEGE 07157</strain>
    </source>
</reference>
<dbReference type="SMART" id="SM00316">
    <property type="entry name" value="S1"/>
    <property type="match status" value="3"/>
</dbReference>
<organism evidence="6 7">
    <name type="scientific">Lusitaniella coriacea LEGE 07157</name>
    <dbReference type="NCBI Taxonomy" id="945747"/>
    <lineage>
        <taxon>Bacteria</taxon>
        <taxon>Bacillati</taxon>
        <taxon>Cyanobacteriota</taxon>
        <taxon>Cyanophyceae</taxon>
        <taxon>Spirulinales</taxon>
        <taxon>Lusitaniellaceae</taxon>
        <taxon>Lusitaniella</taxon>
    </lineage>
</organism>
<dbReference type="Pfam" id="PF00575">
    <property type="entry name" value="S1"/>
    <property type="match status" value="2"/>
</dbReference>
<dbReference type="RefSeq" id="WP_194028588.1">
    <property type="nucleotide sequence ID" value="NZ_JADEWZ010000007.1"/>
</dbReference>
<dbReference type="Proteomes" id="UP000654482">
    <property type="component" value="Unassembled WGS sequence"/>
</dbReference>
<dbReference type="GO" id="GO:0003735">
    <property type="term" value="F:structural constituent of ribosome"/>
    <property type="evidence" value="ECO:0007669"/>
    <property type="project" value="TreeGrafter"/>
</dbReference>
<dbReference type="CDD" id="cd04465">
    <property type="entry name" value="S1_RPS1_repeat_ec2_hs2"/>
    <property type="match status" value="1"/>
</dbReference>
<dbReference type="SUPFAM" id="SSF50249">
    <property type="entry name" value="Nucleic acid-binding proteins"/>
    <property type="match status" value="3"/>
</dbReference>
<dbReference type="PROSITE" id="PS50126">
    <property type="entry name" value="S1"/>
    <property type="match status" value="3"/>
</dbReference>
<feature type="domain" description="S1 motif" evidence="5">
    <location>
        <begin position="201"/>
        <end position="269"/>
    </location>
</feature>
<dbReference type="PRINTS" id="PR00681">
    <property type="entry name" value="RIBOSOMALS1"/>
</dbReference>
<proteinExistence type="inferred from homology"/>
<dbReference type="InterPro" id="IPR003029">
    <property type="entry name" value="S1_domain"/>
</dbReference>
<name>A0A8J7DLQ1_9CYAN</name>
<dbReference type="InterPro" id="IPR050437">
    <property type="entry name" value="Ribos_protein_bS1-like"/>
</dbReference>
<feature type="compositionally biased region" description="Basic and acidic residues" evidence="4">
    <location>
        <begin position="290"/>
        <end position="306"/>
    </location>
</feature>
<keyword evidence="7" id="KW-1185">Reference proteome</keyword>
<dbReference type="PANTHER" id="PTHR10724">
    <property type="entry name" value="30S RIBOSOMAL PROTEIN S1"/>
    <property type="match status" value="1"/>
</dbReference>
<dbReference type="CDD" id="cd05687">
    <property type="entry name" value="S1_RPS1_repeat_ec1_hs1"/>
    <property type="match status" value="1"/>
</dbReference>
<evidence type="ECO:0000259" key="5">
    <source>
        <dbReference type="PROSITE" id="PS50126"/>
    </source>
</evidence>
<comment type="caution">
    <text evidence="6">The sequence shown here is derived from an EMBL/GenBank/DDBJ whole genome shotgun (WGS) entry which is preliminary data.</text>
</comment>
<accession>A0A8J7DLQ1</accession>
<keyword evidence="3" id="KW-0687">Ribonucleoprotein</keyword>
<dbReference type="InterPro" id="IPR035104">
    <property type="entry name" value="Ribosomal_protein_S1-like"/>
</dbReference>